<dbReference type="OrthoDB" id="5531344at2759"/>
<dbReference type="KEGG" id="tng:GSTEN00036786G001"/>
<evidence type="ECO:0000313" key="1">
    <source>
        <dbReference type="EMBL" id="CAG14523.1"/>
    </source>
</evidence>
<feature type="non-terminal residue" evidence="1">
    <location>
        <position position="1"/>
    </location>
</feature>
<feature type="non-terminal residue" evidence="1">
    <location>
        <position position="34"/>
    </location>
</feature>
<dbReference type="EMBL" id="CAAE01023075">
    <property type="protein sequence ID" value="CAG14523.1"/>
    <property type="molecule type" value="Genomic_DNA"/>
</dbReference>
<reference evidence="1" key="2">
    <citation type="submission" date="2004-02" db="EMBL/GenBank/DDBJ databases">
        <authorList>
            <consortium name="Genoscope"/>
            <consortium name="Whitehead Institute Centre for Genome Research"/>
        </authorList>
    </citation>
    <scope>NUCLEOTIDE SEQUENCE</scope>
</reference>
<protein>
    <submittedName>
        <fullName evidence="1">Chromosome undetermined SCAF23075, whole genome shotgun sequence</fullName>
    </submittedName>
</protein>
<reference evidence="1" key="1">
    <citation type="journal article" date="2004" name="Nature">
        <title>Genome duplication in the teleost fish Tetraodon nigroviridis reveals the early vertebrate proto-karyotype.</title>
        <authorList>
            <person name="Jaillon O."/>
            <person name="Aury J.-M."/>
            <person name="Brunet F."/>
            <person name="Petit J.-L."/>
            <person name="Stange-Thomann N."/>
            <person name="Mauceli E."/>
            <person name="Bouneau L."/>
            <person name="Fischer C."/>
            <person name="Ozouf-Costaz C."/>
            <person name="Bernot A."/>
            <person name="Nicaud S."/>
            <person name="Jaffe D."/>
            <person name="Fisher S."/>
            <person name="Lutfalla G."/>
            <person name="Dossat C."/>
            <person name="Segurens B."/>
            <person name="Dasilva C."/>
            <person name="Salanoubat M."/>
            <person name="Levy M."/>
            <person name="Boudet N."/>
            <person name="Castellano S."/>
            <person name="Anthouard V."/>
            <person name="Jubin C."/>
            <person name="Castelli V."/>
            <person name="Katinka M."/>
            <person name="Vacherie B."/>
            <person name="Biemont C."/>
            <person name="Skalli Z."/>
            <person name="Cattolico L."/>
            <person name="Poulain J."/>
            <person name="De Berardinis V."/>
            <person name="Cruaud C."/>
            <person name="Duprat S."/>
            <person name="Brottier P."/>
            <person name="Coutanceau J.-P."/>
            <person name="Gouzy J."/>
            <person name="Parra G."/>
            <person name="Lardier G."/>
            <person name="Chapple C."/>
            <person name="McKernan K.J."/>
            <person name="McEwan P."/>
            <person name="Bosak S."/>
            <person name="Kellis M."/>
            <person name="Volff J.-N."/>
            <person name="Guigo R."/>
            <person name="Zody M.C."/>
            <person name="Mesirov J."/>
            <person name="Lindblad-Toh K."/>
            <person name="Birren B."/>
            <person name="Nusbaum C."/>
            <person name="Kahn D."/>
            <person name="Robinson-Rechavi M."/>
            <person name="Laudet V."/>
            <person name="Schachter V."/>
            <person name="Quetier F."/>
            <person name="Saurin W."/>
            <person name="Scarpelli C."/>
            <person name="Wincker P."/>
            <person name="Lander E.S."/>
            <person name="Weissenbach J."/>
            <person name="Roest Crollius H."/>
        </authorList>
    </citation>
    <scope>NUCLEOTIDE SEQUENCE [LARGE SCALE GENOMIC DNA]</scope>
</reference>
<dbReference type="AlphaFoldDB" id="Q4RAR0"/>
<organism evidence="1">
    <name type="scientific">Tetraodon nigroviridis</name>
    <name type="common">Spotted green pufferfish</name>
    <name type="synonym">Chelonodon nigroviridis</name>
    <dbReference type="NCBI Taxonomy" id="99883"/>
    <lineage>
        <taxon>Eukaryota</taxon>
        <taxon>Metazoa</taxon>
        <taxon>Chordata</taxon>
        <taxon>Craniata</taxon>
        <taxon>Vertebrata</taxon>
        <taxon>Euteleostomi</taxon>
        <taxon>Actinopterygii</taxon>
        <taxon>Neopterygii</taxon>
        <taxon>Teleostei</taxon>
        <taxon>Neoteleostei</taxon>
        <taxon>Acanthomorphata</taxon>
        <taxon>Eupercaria</taxon>
        <taxon>Tetraodontiformes</taxon>
        <taxon>Tetradontoidea</taxon>
        <taxon>Tetraodontidae</taxon>
        <taxon>Tetraodon</taxon>
    </lineage>
</organism>
<sequence length="34" mass="4116">QIERRISAFMERKQMEINENNVREFCNVIDCNQG</sequence>
<proteinExistence type="predicted"/>
<name>Q4RAR0_TETNG</name>
<accession>Q4RAR0</accession>
<gene>
    <name evidence="1" type="ORF">GSTENG00036786001</name>
</gene>